<sequence>MDHLHVVSYNLKFSRPAIFMVFIVTLGISCNLVSSKNIKSETCSQVGKPERNVTLMYGMHHKNVQINLIGHVGTLKECVELACRRENTSLAYTSRFDCYSVVCKGDEELCWFLPSFHNPTLVFARLERKVNDASLERTDKNSKKKGKKQR</sequence>
<feature type="transmembrane region" description="Helical" evidence="1">
    <location>
        <begin position="17"/>
        <end position="34"/>
    </location>
</feature>
<organism evidence="2 3">
    <name type="scientific">Exaiptasia diaphana</name>
    <name type="common">Tropical sea anemone</name>
    <name type="synonym">Aiptasia pulchella</name>
    <dbReference type="NCBI Taxonomy" id="2652724"/>
    <lineage>
        <taxon>Eukaryota</taxon>
        <taxon>Metazoa</taxon>
        <taxon>Cnidaria</taxon>
        <taxon>Anthozoa</taxon>
        <taxon>Hexacorallia</taxon>
        <taxon>Actiniaria</taxon>
        <taxon>Aiptasiidae</taxon>
        <taxon>Exaiptasia</taxon>
    </lineage>
</organism>
<dbReference type="GeneID" id="110242303"/>
<keyword evidence="3" id="KW-1185">Reference proteome</keyword>
<dbReference type="EnsemblMetazoa" id="XM_021048259.2">
    <property type="protein sequence ID" value="XP_020903918.1"/>
    <property type="gene ID" value="LOC110242303"/>
</dbReference>
<reference evidence="2" key="1">
    <citation type="submission" date="2022-11" db="UniProtKB">
        <authorList>
            <consortium name="EnsemblMetazoa"/>
        </authorList>
    </citation>
    <scope>IDENTIFICATION</scope>
</reference>
<accession>A0A913XG82</accession>
<evidence type="ECO:0000256" key="1">
    <source>
        <dbReference type="SAM" id="Phobius"/>
    </source>
</evidence>
<dbReference type="RefSeq" id="XP_020903918.1">
    <property type="nucleotide sequence ID" value="XM_021048259.2"/>
</dbReference>
<name>A0A913XG82_EXADI</name>
<keyword evidence="1" id="KW-0812">Transmembrane</keyword>
<keyword evidence="1" id="KW-0472">Membrane</keyword>
<evidence type="ECO:0000313" key="2">
    <source>
        <dbReference type="EnsemblMetazoa" id="XP_020903918.1"/>
    </source>
</evidence>
<dbReference type="KEGG" id="epa:110242303"/>
<dbReference type="Proteomes" id="UP000887567">
    <property type="component" value="Unplaced"/>
</dbReference>
<evidence type="ECO:0000313" key="3">
    <source>
        <dbReference type="Proteomes" id="UP000887567"/>
    </source>
</evidence>
<dbReference type="AlphaFoldDB" id="A0A913XG82"/>
<dbReference type="OrthoDB" id="10281998at2759"/>
<proteinExistence type="predicted"/>
<protein>
    <submittedName>
        <fullName evidence="2">Uncharacterized protein</fullName>
    </submittedName>
</protein>
<keyword evidence="1" id="KW-1133">Transmembrane helix</keyword>